<dbReference type="EMBL" id="QWLB01000002">
    <property type="protein sequence ID" value="RIH93911.1"/>
    <property type="molecule type" value="Genomic_DNA"/>
</dbReference>
<accession>A0A399FFH2</accession>
<dbReference type="InterPro" id="IPR012292">
    <property type="entry name" value="Globin/Proto"/>
</dbReference>
<sequence length="153" mass="17304">MTPRGALGQEFHPYKPNPFRPILIGVNDVLSRTDIAAVISAFYREAITDPQIGYLFSGLDLEAHLPIMYDFWENVLFRSGAYKGGMMYKHLVLNAQNPLKAEHFERWLELFAKAIDAHFAGENAERMKTFARSVASTMQARILGNPMFPLAGR</sequence>
<gene>
    <name evidence="1" type="primary">ctb</name>
    <name evidence="1" type="ORF">Mgrana_00260</name>
</gene>
<dbReference type="GO" id="GO:0020037">
    <property type="term" value="F:heme binding"/>
    <property type="evidence" value="ECO:0007669"/>
    <property type="project" value="InterPro"/>
</dbReference>
<organism evidence="1 2">
    <name type="scientific">Meiothermus granaticius NBRC 107808</name>
    <dbReference type="NCBI Taxonomy" id="1227551"/>
    <lineage>
        <taxon>Bacteria</taxon>
        <taxon>Thermotogati</taxon>
        <taxon>Deinococcota</taxon>
        <taxon>Deinococci</taxon>
        <taxon>Thermales</taxon>
        <taxon>Thermaceae</taxon>
        <taxon>Meiothermus</taxon>
    </lineage>
</organism>
<dbReference type="AlphaFoldDB" id="A0A399FFH2"/>
<reference evidence="1 2" key="1">
    <citation type="submission" date="2018-08" db="EMBL/GenBank/DDBJ databases">
        <title>Meiothermus granaticius genome AF-68 sequencing project.</title>
        <authorList>
            <person name="Da Costa M.S."/>
            <person name="Albuquerque L."/>
            <person name="Raposo P."/>
            <person name="Froufe H.J.C."/>
            <person name="Barroso C.S."/>
            <person name="Egas C."/>
        </authorList>
    </citation>
    <scope>NUCLEOTIDE SEQUENCE [LARGE SCALE GENOMIC DNA]</scope>
    <source>
        <strain evidence="1 2">AF-68</strain>
    </source>
</reference>
<dbReference type="InterPro" id="IPR009050">
    <property type="entry name" value="Globin-like_sf"/>
</dbReference>
<comment type="caution">
    <text evidence="1">The sequence shown here is derived from an EMBL/GenBank/DDBJ whole genome shotgun (WGS) entry which is preliminary data.</text>
</comment>
<evidence type="ECO:0000313" key="1">
    <source>
        <dbReference type="EMBL" id="RIH93911.1"/>
    </source>
</evidence>
<dbReference type="SUPFAM" id="SSF46458">
    <property type="entry name" value="Globin-like"/>
    <property type="match status" value="1"/>
</dbReference>
<keyword evidence="2" id="KW-1185">Reference proteome</keyword>
<dbReference type="Gene3D" id="1.10.490.10">
    <property type="entry name" value="Globins"/>
    <property type="match status" value="1"/>
</dbReference>
<name>A0A399FFH2_9DEIN</name>
<dbReference type="GO" id="GO:0019825">
    <property type="term" value="F:oxygen binding"/>
    <property type="evidence" value="ECO:0007669"/>
    <property type="project" value="InterPro"/>
</dbReference>
<dbReference type="Proteomes" id="UP000266178">
    <property type="component" value="Unassembled WGS sequence"/>
</dbReference>
<protein>
    <submittedName>
        <fullName evidence="1">Group 3 truncated hemoglobin ctb</fullName>
    </submittedName>
</protein>
<proteinExistence type="predicted"/>
<evidence type="ECO:0000313" key="2">
    <source>
        <dbReference type="Proteomes" id="UP000266178"/>
    </source>
</evidence>
<dbReference type="CDD" id="cd08916">
    <property type="entry name" value="TrHb3_P"/>
    <property type="match status" value="1"/>
</dbReference>